<evidence type="ECO:0000259" key="2">
    <source>
        <dbReference type="Pfam" id="PF03446"/>
    </source>
</evidence>
<dbReference type="EMBL" id="AUZX01009950">
    <property type="protein sequence ID" value="EQD50026.1"/>
    <property type="molecule type" value="Genomic_DNA"/>
</dbReference>
<comment type="caution">
    <text evidence="3">The sequence shown here is derived from an EMBL/GenBank/DDBJ whole genome shotgun (WGS) entry which is preliminary data.</text>
</comment>
<sequence>MINNRRFAMTPETPRTHLKDERSEIPADYPIPHLQKRQEGADAPLLGWVGFGSMGLAMSGRLLESGMNLVGYNRDPKKVPVHPRMTTVTTPADVSKDARIIFLMLTDGHATEAVLSAPEGILSRLLPGTIVVNMSTISPKQAVKEDRMVRDAGGSYLDIPVSGSVIPAQNGQLLLL</sequence>
<gene>
    <name evidence="3" type="ORF">B1A_13591</name>
</gene>
<protein>
    <submittedName>
        <fullName evidence="3">3-hydroxyisobutyrate dehydrogenase</fullName>
    </submittedName>
</protein>
<feature type="non-terminal residue" evidence="3">
    <location>
        <position position="176"/>
    </location>
</feature>
<proteinExistence type="predicted"/>
<reference evidence="3" key="1">
    <citation type="submission" date="2013-08" db="EMBL/GenBank/DDBJ databases">
        <authorList>
            <person name="Mendez C."/>
            <person name="Richter M."/>
            <person name="Ferrer M."/>
            <person name="Sanchez J."/>
        </authorList>
    </citation>
    <scope>NUCLEOTIDE SEQUENCE</scope>
</reference>
<dbReference type="PANTHER" id="PTHR43060:SF15">
    <property type="entry name" value="3-HYDROXYISOBUTYRATE DEHYDROGENASE-LIKE 1, MITOCHONDRIAL-RELATED"/>
    <property type="match status" value="1"/>
</dbReference>
<evidence type="ECO:0000256" key="1">
    <source>
        <dbReference type="SAM" id="MobiDB-lite"/>
    </source>
</evidence>
<dbReference type="InterPro" id="IPR006115">
    <property type="entry name" value="6PGDH_NADP-bd"/>
</dbReference>
<dbReference type="Pfam" id="PF03446">
    <property type="entry name" value="NAD_binding_2"/>
    <property type="match status" value="1"/>
</dbReference>
<dbReference type="AlphaFoldDB" id="T0ZNX5"/>
<feature type="compositionally biased region" description="Basic and acidic residues" evidence="1">
    <location>
        <begin position="14"/>
        <end position="24"/>
    </location>
</feature>
<dbReference type="GO" id="GO:0050661">
    <property type="term" value="F:NADP binding"/>
    <property type="evidence" value="ECO:0007669"/>
    <property type="project" value="InterPro"/>
</dbReference>
<accession>T0ZNX5</accession>
<dbReference type="InterPro" id="IPR036291">
    <property type="entry name" value="NAD(P)-bd_dom_sf"/>
</dbReference>
<dbReference type="PANTHER" id="PTHR43060">
    <property type="entry name" value="3-HYDROXYISOBUTYRATE DEHYDROGENASE-LIKE 1, MITOCHONDRIAL-RELATED"/>
    <property type="match status" value="1"/>
</dbReference>
<dbReference type="Gene3D" id="3.40.50.720">
    <property type="entry name" value="NAD(P)-binding Rossmann-like Domain"/>
    <property type="match status" value="1"/>
</dbReference>
<dbReference type="SUPFAM" id="SSF51735">
    <property type="entry name" value="NAD(P)-binding Rossmann-fold domains"/>
    <property type="match status" value="1"/>
</dbReference>
<feature type="domain" description="6-phosphogluconate dehydrogenase NADP-binding" evidence="2">
    <location>
        <begin position="46"/>
        <end position="175"/>
    </location>
</feature>
<name>T0ZNX5_9ZZZZ</name>
<feature type="region of interest" description="Disordered" evidence="1">
    <location>
        <begin position="1"/>
        <end position="24"/>
    </location>
</feature>
<reference evidence="3" key="2">
    <citation type="journal article" date="2014" name="ISME J.">
        <title>Microbial stratification in low pH oxic and suboxic macroscopic growths along an acid mine drainage.</title>
        <authorList>
            <person name="Mendez-Garcia C."/>
            <person name="Mesa V."/>
            <person name="Sprenger R.R."/>
            <person name="Richter M."/>
            <person name="Diez M.S."/>
            <person name="Solano J."/>
            <person name="Bargiela R."/>
            <person name="Golyshina O.V."/>
            <person name="Manteca A."/>
            <person name="Ramos J.L."/>
            <person name="Gallego J.R."/>
            <person name="Llorente I."/>
            <person name="Martins Dos Santos V.A."/>
            <person name="Jensen O.N."/>
            <person name="Pelaez A.I."/>
            <person name="Sanchez J."/>
            <person name="Ferrer M."/>
        </authorList>
    </citation>
    <scope>NUCLEOTIDE SEQUENCE</scope>
</reference>
<evidence type="ECO:0000313" key="3">
    <source>
        <dbReference type="EMBL" id="EQD50026.1"/>
    </source>
</evidence>
<organism evidence="3">
    <name type="scientific">mine drainage metagenome</name>
    <dbReference type="NCBI Taxonomy" id="410659"/>
    <lineage>
        <taxon>unclassified sequences</taxon>
        <taxon>metagenomes</taxon>
        <taxon>ecological metagenomes</taxon>
    </lineage>
</organism>